<organism evidence="1 2">
    <name type="scientific">Roseibium aggregatum</name>
    <dbReference type="NCBI Taxonomy" id="187304"/>
    <lineage>
        <taxon>Bacteria</taxon>
        <taxon>Pseudomonadati</taxon>
        <taxon>Pseudomonadota</taxon>
        <taxon>Alphaproteobacteria</taxon>
        <taxon>Hyphomicrobiales</taxon>
        <taxon>Stappiaceae</taxon>
        <taxon>Roseibium</taxon>
    </lineage>
</organism>
<sequence length="414" mass="46038">MSAEQRYPKSSKLLVVEPKLIRNRGHHHTQIAALKALFPDHQLHLIAGEGYDGFVGEAAATLSAAELAKAKLRWRFRHGSLRQKVDVFLRSVFRGNIAFYPSSPFGRTIEQVCERFEFNADDMVIVPSANLDALESIADLVSKLGEESPQIIMRFLDPTLGDPKGRRRVRRMNVLQEGIRTSSKIRLFSETYELADYMRNQFGLSVTSGFYLTCSVNPLEPTPKALDRYDTFRVGFLGASRPGKGYERAEAIIQELSSMLAGRCLGLPVEILLQGADEDYADGGVYAFAKNSPSKAENLRITCISNRLEPVDFEELFLSTDVIVLPYDISIYGLQGSGLVQDAVAAQKIIVHSKGISMQDFLSHGNACAVVSNREFSEAILEVAINQSKYKNGCITAKSYFRDLLINHPLLYSS</sequence>
<accession>A0A0M6Y4B0</accession>
<dbReference type="OrthoDB" id="7873606at2"/>
<keyword evidence="2" id="KW-1185">Reference proteome</keyword>
<name>A0A0M6Y4B0_9HYPH</name>
<dbReference type="EMBL" id="CXST01000002">
    <property type="protein sequence ID" value="CTQ44199.1"/>
    <property type="molecule type" value="Genomic_DNA"/>
</dbReference>
<dbReference type="AlphaFoldDB" id="A0A0M6Y4B0"/>
<evidence type="ECO:0000313" key="2">
    <source>
        <dbReference type="Proteomes" id="UP000048926"/>
    </source>
</evidence>
<evidence type="ECO:0008006" key="3">
    <source>
        <dbReference type="Google" id="ProtNLM"/>
    </source>
</evidence>
<reference evidence="2" key="1">
    <citation type="submission" date="2015-07" db="EMBL/GenBank/DDBJ databases">
        <authorList>
            <person name="Rodrigo-Torres Lidia"/>
            <person name="Arahal R.David."/>
        </authorList>
    </citation>
    <scope>NUCLEOTIDE SEQUENCE [LARGE SCALE GENOMIC DNA]</scope>
    <source>
        <strain evidence="2">CECT 4801</strain>
    </source>
</reference>
<dbReference type="Proteomes" id="UP000048926">
    <property type="component" value="Unassembled WGS sequence"/>
</dbReference>
<dbReference type="RefSeq" id="WP_055656976.1">
    <property type="nucleotide sequence ID" value="NZ_CXST01000002.1"/>
</dbReference>
<gene>
    <name evidence="1" type="ORF">LAL4801_02641</name>
</gene>
<protein>
    <recommendedName>
        <fullName evidence="3">Glycosyltransferase involved in cell wall biosynthesis</fullName>
    </recommendedName>
</protein>
<evidence type="ECO:0000313" key="1">
    <source>
        <dbReference type="EMBL" id="CTQ44199.1"/>
    </source>
</evidence>
<proteinExistence type="predicted"/>